<keyword evidence="1" id="KW-0732">Signal</keyword>
<dbReference type="SUPFAM" id="SSF49777">
    <property type="entry name" value="PEBP-like"/>
    <property type="match status" value="1"/>
</dbReference>
<dbReference type="InterPro" id="IPR036610">
    <property type="entry name" value="PEBP-like_sf"/>
</dbReference>
<feature type="signal peptide" evidence="1">
    <location>
        <begin position="1"/>
        <end position="19"/>
    </location>
</feature>
<dbReference type="EMBL" id="LAQT01000003">
    <property type="protein sequence ID" value="KPC54312.1"/>
    <property type="molecule type" value="Genomic_DNA"/>
</dbReference>
<dbReference type="STRING" id="857265.WG78_06670"/>
<dbReference type="RefSeq" id="WP_053936994.1">
    <property type="nucleotide sequence ID" value="NZ_LAQT01000003.1"/>
</dbReference>
<dbReference type="OrthoDB" id="9797506at2"/>
<dbReference type="NCBIfam" id="TIGR00481">
    <property type="entry name" value="YbhB/YbcL family Raf kinase inhibitor-like protein"/>
    <property type="match status" value="1"/>
</dbReference>
<dbReference type="Pfam" id="PF01161">
    <property type="entry name" value="PBP"/>
    <property type="match status" value="1"/>
</dbReference>
<reference evidence="2 3" key="1">
    <citation type="submission" date="2015-07" db="EMBL/GenBank/DDBJ databases">
        <title>Draft genome sequence of the Amantichitinum ursilacus IGB-41, a new chitin-degrading bacterium.</title>
        <authorList>
            <person name="Kirstahler P."/>
            <person name="Guenther M."/>
            <person name="Grumaz C."/>
            <person name="Rupp S."/>
            <person name="Zibek S."/>
            <person name="Sohn K."/>
        </authorList>
    </citation>
    <scope>NUCLEOTIDE SEQUENCE [LARGE SCALE GENOMIC DNA]</scope>
    <source>
        <strain evidence="2 3">IGB-41</strain>
    </source>
</reference>
<dbReference type="InterPro" id="IPR005247">
    <property type="entry name" value="YbhB_YbcL/LppC-like"/>
</dbReference>
<gene>
    <name evidence="2" type="ORF">WG78_06670</name>
</gene>
<sequence>MSPRLLIPFFAFAAMTATAADFEVSSPDLPGHRFAPNLIANGFGCSGGNQSPQIVWRNPPAGTQSFMVTMYDQDAPTGSGYWHWVIANLPPDTTQLPRGAGSQPDALPAGTLQISNDTGQPGYLGPCPPVGESHRYLITVIALKTARLDVPPGVTPATAGFVAHFATLGKASYTATWSR</sequence>
<keyword evidence="3" id="KW-1185">Reference proteome</keyword>
<dbReference type="Gene3D" id="3.90.280.10">
    <property type="entry name" value="PEBP-like"/>
    <property type="match status" value="1"/>
</dbReference>
<evidence type="ECO:0000313" key="2">
    <source>
        <dbReference type="EMBL" id="KPC54312.1"/>
    </source>
</evidence>
<dbReference type="AlphaFoldDB" id="A0A0N0GQ56"/>
<protein>
    <submittedName>
        <fullName evidence="2">Putative kinase inhibitor protein</fullName>
    </submittedName>
</protein>
<feature type="chain" id="PRO_5005849826" evidence="1">
    <location>
        <begin position="20"/>
        <end position="179"/>
    </location>
</feature>
<accession>A0A0N0GQ56</accession>
<dbReference type="CDD" id="cd00865">
    <property type="entry name" value="PEBP_bact_arch"/>
    <property type="match status" value="1"/>
</dbReference>
<evidence type="ECO:0000313" key="3">
    <source>
        <dbReference type="Proteomes" id="UP000037939"/>
    </source>
</evidence>
<dbReference type="PANTHER" id="PTHR30289">
    <property type="entry name" value="UNCHARACTERIZED PROTEIN YBCL-RELATED"/>
    <property type="match status" value="1"/>
</dbReference>
<comment type="caution">
    <text evidence="2">The sequence shown here is derived from an EMBL/GenBank/DDBJ whole genome shotgun (WGS) entry which is preliminary data.</text>
</comment>
<dbReference type="PANTHER" id="PTHR30289:SF1">
    <property type="entry name" value="PEBP (PHOSPHATIDYLETHANOLAMINE-BINDING PROTEIN) FAMILY PROTEIN"/>
    <property type="match status" value="1"/>
</dbReference>
<organism evidence="2 3">
    <name type="scientific">Amantichitinum ursilacus</name>
    <dbReference type="NCBI Taxonomy" id="857265"/>
    <lineage>
        <taxon>Bacteria</taxon>
        <taxon>Pseudomonadati</taxon>
        <taxon>Pseudomonadota</taxon>
        <taxon>Betaproteobacteria</taxon>
        <taxon>Neisseriales</taxon>
        <taxon>Chitinibacteraceae</taxon>
        <taxon>Amantichitinum</taxon>
    </lineage>
</organism>
<proteinExistence type="predicted"/>
<name>A0A0N0GQ56_9NEIS</name>
<dbReference type="InterPro" id="IPR008914">
    <property type="entry name" value="PEBP"/>
</dbReference>
<evidence type="ECO:0000256" key="1">
    <source>
        <dbReference type="SAM" id="SignalP"/>
    </source>
</evidence>
<dbReference type="Proteomes" id="UP000037939">
    <property type="component" value="Unassembled WGS sequence"/>
</dbReference>